<evidence type="ECO:0000256" key="3">
    <source>
        <dbReference type="ARBA" id="ARBA00023163"/>
    </source>
</evidence>
<gene>
    <name evidence="6" type="ORF">UFOPK3243_00994</name>
    <name evidence="7" type="ORF">UFOPK4032_00012</name>
    <name evidence="5" type="ORF">UFOPK4180_00347</name>
</gene>
<keyword evidence="2" id="KW-0238">DNA-binding</keyword>
<dbReference type="PANTHER" id="PTHR30146:SF109">
    <property type="entry name" value="HTH-TYPE TRANSCRIPTIONAL REGULATOR GALS"/>
    <property type="match status" value="1"/>
</dbReference>
<dbReference type="InterPro" id="IPR046335">
    <property type="entry name" value="LacI/GalR-like_sensor"/>
</dbReference>
<dbReference type="SMART" id="SM00354">
    <property type="entry name" value="HTH_LACI"/>
    <property type="match status" value="1"/>
</dbReference>
<evidence type="ECO:0000256" key="2">
    <source>
        <dbReference type="ARBA" id="ARBA00023125"/>
    </source>
</evidence>
<dbReference type="GO" id="GO:0000976">
    <property type="term" value="F:transcription cis-regulatory region binding"/>
    <property type="evidence" value="ECO:0007669"/>
    <property type="project" value="TreeGrafter"/>
</dbReference>
<dbReference type="Gene3D" id="3.40.50.2300">
    <property type="match status" value="2"/>
</dbReference>
<dbReference type="Gene3D" id="1.10.260.40">
    <property type="entry name" value="lambda repressor-like DNA-binding domains"/>
    <property type="match status" value="1"/>
</dbReference>
<dbReference type="EMBL" id="CAESPC010000035">
    <property type="protein sequence ID" value="CAB4366757.1"/>
    <property type="molecule type" value="Genomic_DNA"/>
</dbReference>
<proteinExistence type="predicted"/>
<keyword evidence="1" id="KW-0805">Transcription regulation</keyword>
<accession>A0A6J6AD96</accession>
<dbReference type="EMBL" id="CAFBOW010000001">
    <property type="protein sequence ID" value="CAB4988157.1"/>
    <property type="molecule type" value="Genomic_DNA"/>
</dbReference>
<dbReference type="PROSITE" id="PS50932">
    <property type="entry name" value="HTH_LACI_2"/>
    <property type="match status" value="1"/>
</dbReference>
<dbReference type="SUPFAM" id="SSF47413">
    <property type="entry name" value="lambda repressor-like DNA-binding domains"/>
    <property type="match status" value="1"/>
</dbReference>
<name>A0A6J6AD96_9ZZZZ</name>
<dbReference type="CDD" id="cd01392">
    <property type="entry name" value="HTH_LacI"/>
    <property type="match status" value="1"/>
</dbReference>
<evidence type="ECO:0000313" key="6">
    <source>
        <dbReference type="EMBL" id="CAB4844508.1"/>
    </source>
</evidence>
<dbReference type="PANTHER" id="PTHR30146">
    <property type="entry name" value="LACI-RELATED TRANSCRIPTIONAL REPRESSOR"/>
    <property type="match status" value="1"/>
</dbReference>
<dbReference type="GO" id="GO:0003700">
    <property type="term" value="F:DNA-binding transcription factor activity"/>
    <property type="evidence" value="ECO:0007669"/>
    <property type="project" value="TreeGrafter"/>
</dbReference>
<keyword evidence="3" id="KW-0804">Transcription</keyword>
<dbReference type="InterPro" id="IPR028082">
    <property type="entry name" value="Peripla_BP_I"/>
</dbReference>
<organism evidence="5">
    <name type="scientific">freshwater metagenome</name>
    <dbReference type="NCBI Taxonomy" id="449393"/>
    <lineage>
        <taxon>unclassified sequences</taxon>
        <taxon>metagenomes</taxon>
        <taxon>ecological metagenomes</taxon>
    </lineage>
</organism>
<dbReference type="InterPro" id="IPR010982">
    <property type="entry name" value="Lambda_DNA-bd_dom_sf"/>
</dbReference>
<dbReference type="AlphaFoldDB" id="A0A6J6AD96"/>
<dbReference type="CDD" id="cd06267">
    <property type="entry name" value="PBP1_LacI_sugar_binding-like"/>
    <property type="match status" value="1"/>
</dbReference>
<evidence type="ECO:0000256" key="1">
    <source>
        <dbReference type="ARBA" id="ARBA00023015"/>
    </source>
</evidence>
<dbReference type="EMBL" id="CAFAZZ010000112">
    <property type="protein sequence ID" value="CAB4844508.1"/>
    <property type="molecule type" value="Genomic_DNA"/>
</dbReference>
<dbReference type="InterPro" id="IPR000843">
    <property type="entry name" value="HTH_LacI"/>
</dbReference>
<evidence type="ECO:0000313" key="7">
    <source>
        <dbReference type="EMBL" id="CAB4988157.1"/>
    </source>
</evidence>
<protein>
    <submittedName>
        <fullName evidence="5">Unannotated protein</fullName>
    </submittedName>
</protein>
<dbReference type="Pfam" id="PF00356">
    <property type="entry name" value="LacI"/>
    <property type="match status" value="1"/>
</dbReference>
<reference evidence="5" key="1">
    <citation type="submission" date="2020-05" db="EMBL/GenBank/DDBJ databases">
        <authorList>
            <person name="Chiriac C."/>
            <person name="Salcher M."/>
            <person name="Ghai R."/>
            <person name="Kavagutti S V."/>
        </authorList>
    </citation>
    <scope>NUCLEOTIDE SEQUENCE</scope>
</reference>
<evidence type="ECO:0000313" key="5">
    <source>
        <dbReference type="EMBL" id="CAB4366757.1"/>
    </source>
</evidence>
<sequence length="338" mass="36800">MGKNRITIHDVAAKAGVAISSVSRVLSGHLDVSDKMRAKVEAAVAELGYEPDHLAQSLRKGATNTIGFMIRDITNPLFSIVAQSAEHELRKAGYSMILINSHGDLDAEKENFALFKRRRIDGVIASLVSEDSPYVRNTIKELGAPVVLLDREVTGLNASAVICDHAQGVKNATTDLIKNGHKKIAFVSGRKDVFISRNRIKGFEEAMADAKVKINENLIRLGKFGEEFAYEQTKDLFSSKNKPTALITGGIGASTGALRALKELKIKPGKDVAFVALDEWPMFDVLTSDLSSVYRDPEEMGRQSARLILDLIADKAPSQAVVPTTYRPRSSSKALSHA</sequence>
<feature type="domain" description="HTH lacI-type" evidence="4">
    <location>
        <begin position="6"/>
        <end position="60"/>
    </location>
</feature>
<dbReference type="Pfam" id="PF13377">
    <property type="entry name" value="Peripla_BP_3"/>
    <property type="match status" value="1"/>
</dbReference>
<dbReference type="SUPFAM" id="SSF53822">
    <property type="entry name" value="Periplasmic binding protein-like I"/>
    <property type="match status" value="1"/>
</dbReference>
<evidence type="ECO:0000259" key="4">
    <source>
        <dbReference type="PROSITE" id="PS50932"/>
    </source>
</evidence>